<dbReference type="STRING" id="467210.HMPREF1866_01120"/>
<gene>
    <name evidence="1" type="ORF">HMPREF1866_01120</name>
</gene>
<reference evidence="2" key="1">
    <citation type="submission" date="2016-01" db="EMBL/GenBank/DDBJ databases">
        <authorList>
            <person name="Mitreva M."/>
            <person name="Pepin K.H."/>
            <person name="Mihindukulasuriya K.A."/>
            <person name="Fulton R."/>
            <person name="Fronick C."/>
            <person name="O'Laughlin M."/>
            <person name="Miner T."/>
            <person name="Herter B."/>
            <person name="Rosa B.A."/>
            <person name="Cordes M."/>
            <person name="Tomlinson C."/>
            <person name="Wollam A."/>
            <person name="Palsikar V.B."/>
            <person name="Mardis E.R."/>
            <person name="Wilson R.K."/>
        </authorList>
    </citation>
    <scope>NUCLEOTIDE SEQUENCE [LARGE SCALE GENOMIC DNA]</scope>
    <source>
        <strain evidence="2">DNF00896</strain>
    </source>
</reference>
<sequence length="73" mass="8243">MTWDEICRNADGAIFGERSLKVKDNARENVRGLIIGLTGIDVECDECPEDVIEMHCNDMNIWFDSEGRIVNIG</sequence>
<comment type="caution">
    <text evidence="1">The sequence shown here is derived from an EMBL/GenBank/DDBJ whole genome shotgun (WGS) entry which is preliminary data.</text>
</comment>
<name>A0A133ZST1_9FIRM</name>
<dbReference type="RefSeq" id="WP_060930965.1">
    <property type="nucleotide sequence ID" value="NZ_KQ959804.1"/>
</dbReference>
<accession>A0A133ZST1</accession>
<dbReference type="Proteomes" id="UP000070394">
    <property type="component" value="Unassembled WGS sequence"/>
</dbReference>
<protein>
    <submittedName>
        <fullName evidence="1">Uncharacterized protein</fullName>
    </submittedName>
</protein>
<keyword evidence="2" id="KW-1185">Reference proteome</keyword>
<proteinExistence type="predicted"/>
<evidence type="ECO:0000313" key="1">
    <source>
        <dbReference type="EMBL" id="KXB58508.1"/>
    </source>
</evidence>
<organism evidence="1 2">
    <name type="scientific">Lachnoanaerobaculum saburreum</name>
    <dbReference type="NCBI Taxonomy" id="467210"/>
    <lineage>
        <taxon>Bacteria</taxon>
        <taxon>Bacillati</taxon>
        <taxon>Bacillota</taxon>
        <taxon>Clostridia</taxon>
        <taxon>Lachnospirales</taxon>
        <taxon>Lachnospiraceae</taxon>
        <taxon>Lachnoanaerobaculum</taxon>
    </lineage>
</organism>
<dbReference type="PATRIC" id="fig|467210.3.peg.1111"/>
<evidence type="ECO:0000313" key="2">
    <source>
        <dbReference type="Proteomes" id="UP000070394"/>
    </source>
</evidence>
<dbReference type="EMBL" id="LSDA01000050">
    <property type="protein sequence ID" value="KXB58508.1"/>
    <property type="molecule type" value="Genomic_DNA"/>
</dbReference>
<dbReference type="AlphaFoldDB" id="A0A133ZST1"/>